<comment type="caution">
    <text evidence="1">The sequence shown here is derived from an EMBL/GenBank/DDBJ whole genome shotgun (WGS) entry which is preliminary data.</text>
</comment>
<dbReference type="EMBL" id="JAUTXU010000459">
    <property type="protein sequence ID" value="KAK3680400.1"/>
    <property type="molecule type" value="Genomic_DNA"/>
</dbReference>
<accession>A0ACC3M958</accession>
<reference evidence="1" key="1">
    <citation type="submission" date="2023-07" db="EMBL/GenBank/DDBJ databases">
        <title>Black Yeasts Isolated from many extreme environments.</title>
        <authorList>
            <person name="Coleine C."/>
            <person name="Stajich J.E."/>
            <person name="Selbmann L."/>
        </authorList>
    </citation>
    <scope>NUCLEOTIDE SEQUENCE</scope>
    <source>
        <strain evidence="1">CCFEE 5714</strain>
    </source>
</reference>
<proteinExistence type="predicted"/>
<organism evidence="1 2">
    <name type="scientific">Vermiconidia calcicola</name>
    <dbReference type="NCBI Taxonomy" id="1690605"/>
    <lineage>
        <taxon>Eukaryota</taxon>
        <taxon>Fungi</taxon>
        <taxon>Dikarya</taxon>
        <taxon>Ascomycota</taxon>
        <taxon>Pezizomycotina</taxon>
        <taxon>Dothideomycetes</taxon>
        <taxon>Dothideomycetidae</taxon>
        <taxon>Mycosphaerellales</taxon>
        <taxon>Extremaceae</taxon>
        <taxon>Vermiconidia</taxon>
    </lineage>
</organism>
<gene>
    <name evidence="1" type="ORF">LTR37_021262</name>
</gene>
<dbReference type="Proteomes" id="UP001281147">
    <property type="component" value="Unassembled WGS sequence"/>
</dbReference>
<protein>
    <submittedName>
        <fullName evidence="1">Uncharacterized protein</fullName>
    </submittedName>
</protein>
<name>A0ACC3M958_9PEZI</name>
<keyword evidence="2" id="KW-1185">Reference proteome</keyword>
<sequence length="214" mass="23495">MAVPEFEVHTYNRSSCSGRLRIALNLKNLQADYVYVHLFKGEQRSGNHLQLNPSGTVPVLLHRKEGEEVTFPITQSIAALEYLEEIVPNQVPLLPPLSQPLDHAKVRTLVNIVAIDIQPFSNRSVVKRVTDLGGNAEEWNSGFMMKGLQAYEAVAAKTAGKYSVGDRITLADVCLVPAIWAAEKNSVELEKLPTVMAHLRGDVRVGGSPESALE</sequence>
<evidence type="ECO:0000313" key="2">
    <source>
        <dbReference type="Proteomes" id="UP001281147"/>
    </source>
</evidence>
<evidence type="ECO:0000313" key="1">
    <source>
        <dbReference type="EMBL" id="KAK3680400.1"/>
    </source>
</evidence>